<name>A0A1F5MFT8_9BACT</name>
<evidence type="ECO:0000256" key="1">
    <source>
        <dbReference type="PIRSR" id="PIRSR600829-1"/>
    </source>
</evidence>
<keyword evidence="3" id="KW-0547">Nucleotide-binding</keyword>
<keyword evidence="5" id="KW-0472">Membrane</keyword>
<comment type="caution">
    <text evidence="6">The sequence shown here is derived from an EMBL/GenBank/DDBJ whole genome shotgun (WGS) entry which is preliminary data.</text>
</comment>
<feature type="active site" description="Proton acceptor" evidence="1">
    <location>
        <position position="63"/>
    </location>
</feature>
<proteinExistence type="predicted"/>
<dbReference type="GO" id="GO:0046872">
    <property type="term" value="F:metal ion binding"/>
    <property type="evidence" value="ECO:0007669"/>
    <property type="project" value="UniProtKB-KW"/>
</dbReference>
<evidence type="ECO:0000313" key="7">
    <source>
        <dbReference type="Proteomes" id="UP000178859"/>
    </source>
</evidence>
<dbReference type="GO" id="GO:0016301">
    <property type="term" value="F:kinase activity"/>
    <property type="evidence" value="ECO:0007669"/>
    <property type="project" value="InterPro"/>
</dbReference>
<protein>
    <recommendedName>
        <fullName evidence="8">Diacylglycerol kinase</fullName>
    </recommendedName>
</protein>
<feature type="binding site" evidence="4">
    <location>
        <position position="22"/>
    </location>
    <ligand>
        <name>a divalent metal cation</name>
        <dbReference type="ChEBI" id="CHEBI:60240"/>
    </ligand>
</feature>
<keyword evidence="5" id="KW-0812">Transmembrane</keyword>
<dbReference type="GO" id="GO:0008654">
    <property type="term" value="P:phospholipid biosynthetic process"/>
    <property type="evidence" value="ECO:0007669"/>
    <property type="project" value="InterPro"/>
</dbReference>
<dbReference type="Proteomes" id="UP000178859">
    <property type="component" value="Unassembled WGS sequence"/>
</dbReference>
<keyword evidence="4" id="KW-0479">Metal-binding</keyword>
<organism evidence="6 7">
    <name type="scientific">Candidatus Daviesbacteria bacterium RIFCSPLOWO2_02_FULL_36_7</name>
    <dbReference type="NCBI Taxonomy" id="1797792"/>
    <lineage>
        <taxon>Bacteria</taxon>
        <taxon>Candidatus Daviesiibacteriota</taxon>
    </lineage>
</organism>
<comment type="cofactor">
    <cofactor evidence="4">
        <name>Mg(2+)</name>
        <dbReference type="ChEBI" id="CHEBI:18420"/>
    </cofactor>
    <text evidence="4">Mn(2+), Zn(2+), Cd(2+) and Co(2+) support activity to lesser extents.</text>
</comment>
<reference evidence="6 7" key="1">
    <citation type="journal article" date="2016" name="Nat. Commun.">
        <title>Thousands of microbial genomes shed light on interconnected biogeochemical processes in an aquifer system.</title>
        <authorList>
            <person name="Anantharaman K."/>
            <person name="Brown C.T."/>
            <person name="Hug L.A."/>
            <person name="Sharon I."/>
            <person name="Castelle C.J."/>
            <person name="Probst A.J."/>
            <person name="Thomas B.C."/>
            <person name="Singh A."/>
            <person name="Wilkins M.J."/>
            <person name="Karaoz U."/>
            <person name="Brodie E.L."/>
            <person name="Williams K.H."/>
            <person name="Hubbard S.S."/>
            <person name="Banfield J.F."/>
        </authorList>
    </citation>
    <scope>NUCLEOTIDE SEQUENCE [LARGE SCALE GENOMIC DNA]</scope>
</reference>
<keyword evidence="3" id="KW-0067">ATP-binding</keyword>
<keyword evidence="5" id="KW-1133">Transmembrane helix</keyword>
<evidence type="ECO:0000256" key="3">
    <source>
        <dbReference type="PIRSR" id="PIRSR600829-3"/>
    </source>
</evidence>
<dbReference type="PANTHER" id="PTHR34299">
    <property type="entry name" value="DIACYLGLYCEROL KINASE"/>
    <property type="match status" value="1"/>
</dbReference>
<feature type="transmembrane region" description="Helical" evidence="5">
    <location>
        <begin position="89"/>
        <end position="114"/>
    </location>
</feature>
<feature type="binding site" evidence="3">
    <location>
        <position position="10"/>
    </location>
    <ligand>
        <name>ATP</name>
        <dbReference type="ChEBI" id="CHEBI:30616"/>
    </ligand>
</feature>
<feature type="transmembrane region" description="Helical" evidence="5">
    <location>
        <begin position="49"/>
        <end position="69"/>
    </location>
</feature>
<evidence type="ECO:0008006" key="8">
    <source>
        <dbReference type="Google" id="ProtNLM"/>
    </source>
</evidence>
<accession>A0A1F5MFT8</accession>
<evidence type="ECO:0000256" key="2">
    <source>
        <dbReference type="PIRSR" id="PIRSR600829-2"/>
    </source>
</evidence>
<feature type="binding site" evidence="3">
    <location>
        <position position="70"/>
    </location>
    <ligand>
        <name>ATP</name>
        <dbReference type="ChEBI" id="CHEBI:30616"/>
    </ligand>
</feature>
<dbReference type="Gene3D" id="1.10.3830.10">
    <property type="entry name" value="Diacylglycerol kinase (DAGK) domain"/>
    <property type="match status" value="1"/>
</dbReference>
<sequence>MSRKILSFKYAFAGLVTALKEEPNLKTHFLIGIVVIAISVLLKISKQDWIIIIFLIGFVVSLELTNTAIEEVVNAFTDKEHPGAKLAKDVSAAAVLVAAITSAIIGIIVFLPYISR</sequence>
<evidence type="ECO:0000256" key="4">
    <source>
        <dbReference type="PIRSR" id="PIRSR600829-4"/>
    </source>
</evidence>
<keyword evidence="4" id="KW-0460">Magnesium</keyword>
<dbReference type="PANTHER" id="PTHR34299:SF1">
    <property type="entry name" value="DIACYLGLYCEROL KINASE"/>
    <property type="match status" value="1"/>
</dbReference>
<feature type="binding site" evidence="4">
    <location>
        <position position="70"/>
    </location>
    <ligand>
        <name>a divalent metal cation</name>
        <dbReference type="ChEBI" id="CHEBI:60240"/>
    </ligand>
</feature>
<dbReference type="EMBL" id="MFDT01000074">
    <property type="protein sequence ID" value="OGE64209.1"/>
    <property type="molecule type" value="Genomic_DNA"/>
</dbReference>
<dbReference type="InterPro" id="IPR000829">
    <property type="entry name" value="DAGK"/>
</dbReference>
<dbReference type="CDD" id="cd14265">
    <property type="entry name" value="UDPK_IM_like"/>
    <property type="match status" value="1"/>
</dbReference>
<feature type="transmembrane region" description="Helical" evidence="5">
    <location>
        <begin position="25"/>
        <end position="42"/>
    </location>
</feature>
<feature type="binding site" evidence="3">
    <location>
        <begin position="88"/>
        <end position="89"/>
    </location>
    <ligand>
        <name>ATP</name>
        <dbReference type="ChEBI" id="CHEBI:30616"/>
    </ligand>
</feature>
<feature type="binding site" evidence="2">
    <location>
        <position position="63"/>
    </location>
    <ligand>
        <name>substrate</name>
    </ligand>
</feature>
<dbReference type="InterPro" id="IPR033717">
    <property type="entry name" value="UDPK"/>
</dbReference>
<evidence type="ECO:0000313" key="6">
    <source>
        <dbReference type="EMBL" id="OGE64209.1"/>
    </source>
</evidence>
<feature type="binding site" evidence="2">
    <location>
        <position position="3"/>
    </location>
    <ligand>
        <name>substrate</name>
    </ligand>
</feature>
<feature type="binding site" evidence="3">
    <location>
        <position position="3"/>
    </location>
    <ligand>
        <name>ATP</name>
        <dbReference type="ChEBI" id="CHEBI:30616"/>
    </ligand>
</feature>
<dbReference type="AlphaFoldDB" id="A0A1F5MFT8"/>
<feature type="binding site" evidence="3">
    <location>
        <position position="22"/>
    </location>
    <ligand>
        <name>ATP</name>
        <dbReference type="ChEBI" id="CHEBI:30616"/>
    </ligand>
</feature>
<dbReference type="GO" id="GO:0016020">
    <property type="term" value="C:membrane"/>
    <property type="evidence" value="ECO:0007669"/>
    <property type="project" value="InterPro"/>
</dbReference>
<dbReference type="GO" id="GO:0005524">
    <property type="term" value="F:ATP binding"/>
    <property type="evidence" value="ECO:0007669"/>
    <property type="project" value="UniProtKB-KW"/>
</dbReference>
<gene>
    <name evidence="6" type="ORF">A3I48_03220</name>
</gene>
<dbReference type="Pfam" id="PF01219">
    <property type="entry name" value="DAGK_prokar"/>
    <property type="match status" value="1"/>
</dbReference>
<evidence type="ECO:0000256" key="5">
    <source>
        <dbReference type="SAM" id="Phobius"/>
    </source>
</evidence>